<accession>A0A917JGP8</accession>
<sequence length="58" mass="6256">MTTGMLLLTVTGLLFLSVLIGIFTRITVIPMGVTILLASVISARFRKGFNQMEKGGKV</sequence>
<keyword evidence="2" id="KW-1185">Reference proteome</keyword>
<gene>
    <name evidence="1" type="ORF">GCM10011482_11710</name>
</gene>
<comment type="caution">
    <text evidence="1">The sequence shown here is derived from an EMBL/GenBank/DDBJ whole genome shotgun (WGS) entry which is preliminary data.</text>
</comment>
<dbReference type="AlphaFoldDB" id="A0A917JGP8"/>
<dbReference type="Proteomes" id="UP000622610">
    <property type="component" value="Unassembled WGS sequence"/>
</dbReference>
<evidence type="ECO:0000313" key="1">
    <source>
        <dbReference type="EMBL" id="GGI65517.1"/>
    </source>
</evidence>
<dbReference type="RefSeq" id="WP_188367355.1">
    <property type="nucleotide sequence ID" value="NZ_BMDT01000004.1"/>
</dbReference>
<name>A0A917JGP8_9ENTE</name>
<organism evidence="1 2">
    <name type="scientific">Enterococcus alcedinis</name>
    <dbReference type="NCBI Taxonomy" id="1274384"/>
    <lineage>
        <taxon>Bacteria</taxon>
        <taxon>Bacillati</taxon>
        <taxon>Bacillota</taxon>
        <taxon>Bacilli</taxon>
        <taxon>Lactobacillales</taxon>
        <taxon>Enterococcaceae</taxon>
        <taxon>Enterococcus</taxon>
    </lineage>
</organism>
<reference evidence="1" key="1">
    <citation type="journal article" date="2014" name="Int. J. Syst. Evol. Microbiol.">
        <title>Complete genome sequence of Corynebacterium casei LMG S-19264T (=DSM 44701T), isolated from a smear-ripened cheese.</title>
        <authorList>
            <consortium name="US DOE Joint Genome Institute (JGI-PGF)"/>
            <person name="Walter F."/>
            <person name="Albersmeier A."/>
            <person name="Kalinowski J."/>
            <person name="Ruckert C."/>
        </authorList>
    </citation>
    <scope>NUCLEOTIDE SEQUENCE</scope>
    <source>
        <strain evidence="1">CCM 8433</strain>
    </source>
</reference>
<dbReference type="EMBL" id="BMDT01000004">
    <property type="protein sequence ID" value="GGI65517.1"/>
    <property type="molecule type" value="Genomic_DNA"/>
</dbReference>
<reference evidence="1" key="2">
    <citation type="submission" date="2020-09" db="EMBL/GenBank/DDBJ databases">
        <authorList>
            <person name="Sun Q."/>
            <person name="Sedlacek I."/>
        </authorList>
    </citation>
    <scope>NUCLEOTIDE SEQUENCE</scope>
    <source>
        <strain evidence="1">CCM 8433</strain>
    </source>
</reference>
<evidence type="ECO:0000313" key="2">
    <source>
        <dbReference type="Proteomes" id="UP000622610"/>
    </source>
</evidence>
<proteinExistence type="predicted"/>
<protein>
    <submittedName>
        <fullName evidence="1">Uncharacterized protein</fullName>
    </submittedName>
</protein>